<feature type="compositionally biased region" description="Low complexity" evidence="1">
    <location>
        <begin position="38"/>
        <end position="52"/>
    </location>
</feature>
<protein>
    <submittedName>
        <fullName evidence="2">Uncharacterized protein</fullName>
    </submittedName>
</protein>
<evidence type="ECO:0000313" key="2">
    <source>
        <dbReference type="EMBL" id="KFD70476.1"/>
    </source>
</evidence>
<gene>
    <name evidence="2" type="ORF">M514_00975</name>
</gene>
<proteinExistence type="predicted"/>
<reference evidence="2" key="1">
    <citation type="journal article" date="2014" name="Nat. Genet.">
        <title>Genome and transcriptome of the porcine whipworm Trichuris suis.</title>
        <authorList>
            <person name="Jex A.R."/>
            <person name="Nejsum P."/>
            <person name="Schwarz E.M."/>
            <person name="Hu L."/>
            <person name="Young N.D."/>
            <person name="Hall R.S."/>
            <person name="Korhonen P.K."/>
            <person name="Liao S."/>
            <person name="Thamsborg S."/>
            <person name="Xia J."/>
            <person name="Xu P."/>
            <person name="Wang S."/>
            <person name="Scheerlinck J.P."/>
            <person name="Hofmann A."/>
            <person name="Sternberg P.W."/>
            <person name="Wang J."/>
            <person name="Gasser R.B."/>
        </authorList>
    </citation>
    <scope>NUCLEOTIDE SEQUENCE [LARGE SCALE GENOMIC DNA]</scope>
    <source>
        <strain evidence="2">DCEP-RM93F</strain>
    </source>
</reference>
<dbReference type="AlphaFoldDB" id="A0A085NLY0"/>
<dbReference type="EMBL" id="KL367487">
    <property type="protein sequence ID" value="KFD70476.1"/>
    <property type="molecule type" value="Genomic_DNA"/>
</dbReference>
<feature type="region of interest" description="Disordered" evidence="1">
    <location>
        <begin position="1"/>
        <end position="63"/>
    </location>
</feature>
<sequence length="63" mass="6937">MNEIKSGIPHPSALNQLDLHVSKERHGIRNSQLDEVSSSEGGYSENYSSEEGAMQTLEEHSVP</sequence>
<evidence type="ECO:0000256" key="1">
    <source>
        <dbReference type="SAM" id="MobiDB-lite"/>
    </source>
</evidence>
<organism evidence="2">
    <name type="scientific">Trichuris suis</name>
    <name type="common">pig whipworm</name>
    <dbReference type="NCBI Taxonomy" id="68888"/>
    <lineage>
        <taxon>Eukaryota</taxon>
        <taxon>Metazoa</taxon>
        <taxon>Ecdysozoa</taxon>
        <taxon>Nematoda</taxon>
        <taxon>Enoplea</taxon>
        <taxon>Dorylaimia</taxon>
        <taxon>Trichinellida</taxon>
        <taxon>Trichuridae</taxon>
        <taxon>Trichuris</taxon>
    </lineage>
</organism>
<dbReference type="Proteomes" id="UP000030758">
    <property type="component" value="Unassembled WGS sequence"/>
</dbReference>
<accession>A0A085NLY0</accession>
<name>A0A085NLY0_9BILA</name>